<dbReference type="CDD" id="cd00841">
    <property type="entry name" value="MPP_YfcE"/>
    <property type="match status" value="1"/>
</dbReference>
<evidence type="ECO:0000256" key="3">
    <source>
        <dbReference type="ARBA" id="ARBA00022801"/>
    </source>
</evidence>
<comment type="caution">
    <text evidence="6">The sequence shown here is derived from an EMBL/GenBank/DDBJ whole genome shotgun (WGS) entry which is preliminary data.</text>
</comment>
<protein>
    <recommendedName>
        <fullName evidence="4">Phosphoesterase</fullName>
        <ecNumber evidence="4">3.1.4.-</ecNumber>
    </recommendedName>
</protein>
<evidence type="ECO:0000256" key="2">
    <source>
        <dbReference type="ARBA" id="ARBA00022723"/>
    </source>
</evidence>
<proteinExistence type="inferred from homology"/>
<dbReference type="InterPro" id="IPR041802">
    <property type="entry name" value="MPP_YfcE"/>
</dbReference>
<evidence type="ECO:0000256" key="1">
    <source>
        <dbReference type="ARBA" id="ARBA00008950"/>
    </source>
</evidence>
<evidence type="ECO:0000256" key="4">
    <source>
        <dbReference type="RuleBase" id="RU362039"/>
    </source>
</evidence>
<name>A0ABN1G093_9BACI</name>
<reference evidence="6 7" key="1">
    <citation type="journal article" date="2019" name="Int. J. Syst. Evol. Microbiol.">
        <title>The Global Catalogue of Microorganisms (GCM) 10K type strain sequencing project: providing services to taxonomists for standard genome sequencing and annotation.</title>
        <authorList>
            <consortium name="The Broad Institute Genomics Platform"/>
            <consortium name="The Broad Institute Genome Sequencing Center for Infectious Disease"/>
            <person name="Wu L."/>
            <person name="Ma J."/>
        </authorList>
    </citation>
    <scope>NUCLEOTIDE SEQUENCE [LARGE SCALE GENOMIC DNA]</scope>
    <source>
        <strain evidence="6 7">JCM 15395</strain>
    </source>
</reference>
<dbReference type="PROSITE" id="PS01269">
    <property type="entry name" value="UPF0025"/>
    <property type="match status" value="1"/>
</dbReference>
<dbReference type="InterPro" id="IPR000979">
    <property type="entry name" value="Phosphodiesterase_MJ0936/Vps29"/>
</dbReference>
<dbReference type="Pfam" id="PF12850">
    <property type="entry name" value="Metallophos_2"/>
    <property type="match status" value="1"/>
</dbReference>
<organism evidence="6 7">
    <name type="scientific">Virgibacillus siamensis</name>
    <dbReference type="NCBI Taxonomy" id="480071"/>
    <lineage>
        <taxon>Bacteria</taxon>
        <taxon>Bacillati</taxon>
        <taxon>Bacillota</taxon>
        <taxon>Bacilli</taxon>
        <taxon>Bacillales</taxon>
        <taxon>Bacillaceae</taxon>
        <taxon>Virgibacillus</taxon>
    </lineage>
</organism>
<dbReference type="InterPro" id="IPR029052">
    <property type="entry name" value="Metallo-depent_PP-like"/>
</dbReference>
<dbReference type="NCBIfam" id="TIGR00040">
    <property type="entry name" value="yfcE"/>
    <property type="match status" value="1"/>
</dbReference>
<dbReference type="Gene3D" id="3.60.21.10">
    <property type="match status" value="1"/>
</dbReference>
<gene>
    <name evidence="6" type="ORF">GCM10009001_17490</name>
</gene>
<dbReference type="EMBL" id="BAAADS010000012">
    <property type="protein sequence ID" value="GAA0601299.1"/>
    <property type="molecule type" value="Genomic_DNA"/>
</dbReference>
<dbReference type="SUPFAM" id="SSF56300">
    <property type="entry name" value="Metallo-dependent phosphatases"/>
    <property type="match status" value="1"/>
</dbReference>
<keyword evidence="7" id="KW-1185">Reference proteome</keyword>
<evidence type="ECO:0000313" key="6">
    <source>
        <dbReference type="EMBL" id="GAA0601299.1"/>
    </source>
</evidence>
<dbReference type="InterPro" id="IPR020935">
    <property type="entry name" value="PdiEstase_YfcE_CS"/>
</dbReference>
<evidence type="ECO:0000313" key="7">
    <source>
        <dbReference type="Proteomes" id="UP001500866"/>
    </source>
</evidence>
<sequence length="175" mass="19649">MWGYNMHKVLIISDSHGLTTELDEIKKQHPDAQMIHCGDSELDIDAPELEGFTKVAGNCDFDSRYPQEQTVEIGGLRFFVAHGHRHQVKRGLMTISYRAMEEDADVVCFGHTHIAGAEKSGELLLVNPGSIRLPRLRDIKTYAILEWETPAHVNVGFRTLSGEVVEELSIHTSLK</sequence>
<dbReference type="InterPro" id="IPR024654">
    <property type="entry name" value="Calcineurin-like_PHP_lpxH"/>
</dbReference>
<dbReference type="PANTHER" id="PTHR11124">
    <property type="entry name" value="VACUOLAR SORTING PROTEIN VPS29"/>
    <property type="match status" value="1"/>
</dbReference>
<comment type="similarity">
    <text evidence="1 4">Belongs to the metallophosphoesterase superfamily. YfcE family.</text>
</comment>
<dbReference type="EC" id="3.1.4.-" evidence="4"/>
<accession>A0ABN1G093</accession>
<comment type="cofactor">
    <cofactor evidence="4">
        <name>a divalent metal cation</name>
        <dbReference type="ChEBI" id="CHEBI:60240"/>
    </cofactor>
</comment>
<evidence type="ECO:0000259" key="5">
    <source>
        <dbReference type="Pfam" id="PF12850"/>
    </source>
</evidence>
<dbReference type="Proteomes" id="UP001500866">
    <property type="component" value="Unassembled WGS sequence"/>
</dbReference>
<keyword evidence="3" id="KW-0378">Hydrolase</keyword>
<keyword evidence="2 4" id="KW-0479">Metal-binding</keyword>
<feature type="domain" description="Calcineurin-like phosphoesterase" evidence="5">
    <location>
        <begin position="8"/>
        <end position="149"/>
    </location>
</feature>